<feature type="compositionally biased region" description="Polar residues" evidence="1">
    <location>
        <begin position="16"/>
        <end position="29"/>
    </location>
</feature>
<accession>A0ABU2CIU1</accession>
<reference evidence="2 3" key="1">
    <citation type="submission" date="2023-07" db="EMBL/GenBank/DDBJ databases">
        <title>Sequencing the genomes of 1000 actinobacteria strains.</title>
        <authorList>
            <person name="Klenk H.-P."/>
        </authorList>
    </citation>
    <scope>NUCLEOTIDE SEQUENCE [LARGE SCALE GENOMIC DNA]</scope>
    <source>
        <strain evidence="2 3">DSM 45554</strain>
    </source>
</reference>
<gene>
    <name evidence="2" type="ORF">J2S48_000760</name>
</gene>
<evidence type="ECO:0000313" key="3">
    <source>
        <dbReference type="Proteomes" id="UP001183585"/>
    </source>
</evidence>
<sequence length="156" mass="17335">MDERDQPDTVGPAHLSSMNTRTPQLNTGPVITQVGPLYLSLRHVGDEPGENGDVLHRYSYLVIDQGPAGQRYRATDLHNQGAVDTDAAMCSLLGHLWAIGRTFQDTEPDGSMDDLPQWLQRTAADYLDELMEGMELHEEVLLGPTDKTFDFDDPEP</sequence>
<name>A0ABU2CIU1_9MICO</name>
<proteinExistence type="predicted"/>
<evidence type="ECO:0000256" key="1">
    <source>
        <dbReference type="SAM" id="MobiDB-lite"/>
    </source>
</evidence>
<organism evidence="2 3">
    <name type="scientific">Promicromonospora iranensis</name>
    <dbReference type="NCBI Taxonomy" id="1105144"/>
    <lineage>
        <taxon>Bacteria</taxon>
        <taxon>Bacillati</taxon>
        <taxon>Actinomycetota</taxon>
        <taxon>Actinomycetes</taxon>
        <taxon>Micrococcales</taxon>
        <taxon>Promicromonosporaceae</taxon>
        <taxon>Promicromonospora</taxon>
    </lineage>
</organism>
<keyword evidence="3" id="KW-1185">Reference proteome</keyword>
<protein>
    <submittedName>
        <fullName evidence="2">Uncharacterized protein</fullName>
    </submittedName>
</protein>
<dbReference type="RefSeq" id="WP_274997499.1">
    <property type="nucleotide sequence ID" value="NZ_JAJQQP010000016.1"/>
</dbReference>
<dbReference type="Proteomes" id="UP001183585">
    <property type="component" value="Unassembled WGS sequence"/>
</dbReference>
<dbReference type="EMBL" id="JAVDYE010000001">
    <property type="protein sequence ID" value="MDR7381245.1"/>
    <property type="molecule type" value="Genomic_DNA"/>
</dbReference>
<feature type="region of interest" description="Disordered" evidence="1">
    <location>
        <begin position="1"/>
        <end position="29"/>
    </location>
</feature>
<comment type="caution">
    <text evidence="2">The sequence shown here is derived from an EMBL/GenBank/DDBJ whole genome shotgun (WGS) entry which is preliminary data.</text>
</comment>
<evidence type="ECO:0000313" key="2">
    <source>
        <dbReference type="EMBL" id="MDR7381245.1"/>
    </source>
</evidence>